<comment type="similarity">
    <text evidence="2">Belongs to the IQD family.</text>
</comment>
<dbReference type="PANTHER" id="PTHR32295">
    <property type="entry name" value="IQ-DOMAIN 5-RELATED"/>
    <property type="match status" value="1"/>
</dbReference>
<feature type="region of interest" description="Disordered" evidence="3">
    <location>
        <begin position="292"/>
        <end position="343"/>
    </location>
</feature>
<dbReference type="OMA" id="SHSMQRN"/>
<feature type="region of interest" description="Disordered" evidence="3">
    <location>
        <begin position="11"/>
        <end position="46"/>
    </location>
</feature>
<dbReference type="Gramene" id="PRQ51379">
    <property type="protein sequence ID" value="PRQ51379"/>
    <property type="gene ID" value="RchiOBHm_Chr2g0143711"/>
</dbReference>
<evidence type="ECO:0000256" key="3">
    <source>
        <dbReference type="SAM" id="MobiDB-lite"/>
    </source>
</evidence>
<feature type="compositionally biased region" description="Basic and acidic residues" evidence="3">
    <location>
        <begin position="158"/>
        <end position="170"/>
    </location>
</feature>
<evidence type="ECO:0000256" key="2">
    <source>
        <dbReference type="ARBA" id="ARBA00024341"/>
    </source>
</evidence>
<evidence type="ECO:0000256" key="1">
    <source>
        <dbReference type="ARBA" id="ARBA00022860"/>
    </source>
</evidence>
<sequence>MGTPGKWFKSLINPKKPITTDQDKGKKKWKLWRSSSDGLGSSSKGGVKKVAGSELLDSANVVDHELAAAMATLLRAQPKDFKIVKREWASIRIQTVFRGFLARQALRALKALVRLQAIFRGRRVRKQAAVTLRCMQALVRVQTRVRAQRSSEAAQDLLDERQSQADDPVKQAEQGWCDSPGTVSEVRAKLQMRQRGNIKRDRAIAYSLSQQRPRSCSSPYSRTNKTAKVTKSPRVGNNNSEWNWLENWMATKPWENRLMEEVQTVPSEMNLYNSRKSGDDIAGFYPCSSEQNSVKVRRNTVTTRISARPSQTMSPITRSSSTPSSDFLRDEGSSSTSFTSASPTIASSNATKVDENNMCKPSYMNLTESIKAKKRSSNGQNMQRYFMEEYQFHSKALSNGDTRSINGGSDFSVNFCNDLYPPVSLGRAERARY</sequence>
<dbReference type="Proteomes" id="UP000238479">
    <property type="component" value="Chromosome 2"/>
</dbReference>
<dbReference type="OrthoDB" id="671489at2759"/>
<dbReference type="GO" id="GO:0005516">
    <property type="term" value="F:calmodulin binding"/>
    <property type="evidence" value="ECO:0007669"/>
    <property type="project" value="UniProtKB-KW"/>
</dbReference>
<dbReference type="Gene3D" id="1.20.5.190">
    <property type="match status" value="1"/>
</dbReference>
<name>A0A2P6RY64_ROSCH</name>
<feature type="compositionally biased region" description="Low complexity" evidence="3">
    <location>
        <begin position="314"/>
        <end position="325"/>
    </location>
</feature>
<keyword evidence="5" id="KW-1185">Reference proteome</keyword>
<accession>A0A2P6RY64</accession>
<feature type="region of interest" description="Disordered" evidence="3">
    <location>
        <begin position="213"/>
        <end position="235"/>
    </location>
</feature>
<dbReference type="PANTHER" id="PTHR32295:SF126">
    <property type="entry name" value="PROTEIN IQ-DOMAIN 8"/>
    <property type="match status" value="1"/>
</dbReference>
<reference evidence="4 5" key="1">
    <citation type="journal article" date="2018" name="Nat. Genet.">
        <title>The Rosa genome provides new insights in the design of modern roses.</title>
        <authorList>
            <person name="Bendahmane M."/>
        </authorList>
    </citation>
    <scope>NUCLEOTIDE SEQUENCE [LARGE SCALE GENOMIC DNA]</scope>
    <source>
        <strain evidence="5">cv. Old Blush</strain>
    </source>
</reference>
<evidence type="ECO:0000313" key="4">
    <source>
        <dbReference type="EMBL" id="PRQ51379.1"/>
    </source>
</evidence>
<dbReference type="EMBL" id="PDCK01000040">
    <property type="protein sequence ID" value="PRQ51379.1"/>
    <property type="molecule type" value="Genomic_DNA"/>
</dbReference>
<organism evidence="4 5">
    <name type="scientific">Rosa chinensis</name>
    <name type="common">China rose</name>
    <dbReference type="NCBI Taxonomy" id="74649"/>
    <lineage>
        <taxon>Eukaryota</taxon>
        <taxon>Viridiplantae</taxon>
        <taxon>Streptophyta</taxon>
        <taxon>Embryophyta</taxon>
        <taxon>Tracheophyta</taxon>
        <taxon>Spermatophyta</taxon>
        <taxon>Magnoliopsida</taxon>
        <taxon>eudicotyledons</taxon>
        <taxon>Gunneridae</taxon>
        <taxon>Pentapetalae</taxon>
        <taxon>rosids</taxon>
        <taxon>fabids</taxon>
        <taxon>Rosales</taxon>
        <taxon>Rosaceae</taxon>
        <taxon>Rosoideae</taxon>
        <taxon>Rosoideae incertae sedis</taxon>
        <taxon>Rosa</taxon>
    </lineage>
</organism>
<feature type="compositionally biased region" description="Low complexity" evidence="3">
    <location>
        <begin position="333"/>
        <end position="343"/>
    </location>
</feature>
<protein>
    <submittedName>
        <fullName evidence="4">Putative IQ motif, EF-hand binding protein</fullName>
    </submittedName>
</protein>
<comment type="caution">
    <text evidence="4">The sequence shown here is derived from an EMBL/GenBank/DDBJ whole genome shotgun (WGS) entry which is preliminary data.</text>
</comment>
<dbReference type="AlphaFoldDB" id="A0A2P6RY64"/>
<feature type="compositionally biased region" description="Polar residues" evidence="3">
    <location>
        <begin position="213"/>
        <end position="229"/>
    </location>
</feature>
<feature type="compositionally biased region" description="Polar residues" evidence="3">
    <location>
        <begin position="292"/>
        <end position="313"/>
    </location>
</feature>
<keyword evidence="1" id="KW-0112">Calmodulin-binding</keyword>
<feature type="region of interest" description="Disordered" evidence="3">
    <location>
        <begin position="152"/>
        <end position="178"/>
    </location>
</feature>
<dbReference type="PROSITE" id="PS50096">
    <property type="entry name" value="IQ"/>
    <property type="match status" value="2"/>
</dbReference>
<feature type="compositionally biased region" description="Low complexity" evidence="3">
    <location>
        <begin position="34"/>
        <end position="46"/>
    </location>
</feature>
<proteinExistence type="inferred from homology"/>
<dbReference type="STRING" id="74649.A0A2P6RY64"/>
<gene>
    <name evidence="4" type="ORF">RchiOBHm_Chr2g0143711</name>
</gene>
<evidence type="ECO:0000313" key="5">
    <source>
        <dbReference type="Proteomes" id="UP000238479"/>
    </source>
</evidence>